<dbReference type="EMBL" id="CP141769">
    <property type="protein sequence ID" value="WRS39437.1"/>
    <property type="molecule type" value="Genomic_DNA"/>
</dbReference>
<dbReference type="InterPro" id="IPR007922">
    <property type="entry name" value="DciA-like"/>
</dbReference>
<dbReference type="RefSeq" id="WP_324779968.1">
    <property type="nucleotide sequence ID" value="NZ_CP141769.1"/>
</dbReference>
<keyword evidence="2" id="KW-1185">Reference proteome</keyword>
<accession>A0ABZ1CJ57</accession>
<name>A0ABZ1CJ57_9PROT</name>
<proteinExistence type="predicted"/>
<organism evidence="1 2">
    <name type="scientific">Thiobacillus sedimenti</name>
    <dbReference type="NCBI Taxonomy" id="3110231"/>
    <lineage>
        <taxon>Bacteria</taxon>
        <taxon>Pseudomonadati</taxon>
        <taxon>Pseudomonadota</taxon>
        <taxon>Betaproteobacteria</taxon>
        <taxon>Nitrosomonadales</taxon>
        <taxon>Thiobacillaceae</taxon>
        <taxon>Thiobacillus</taxon>
    </lineage>
</organism>
<evidence type="ECO:0000313" key="2">
    <source>
        <dbReference type="Proteomes" id="UP001334732"/>
    </source>
</evidence>
<sequence length="144" mass="14933">MSASSLSDLLASQLPTGLAARARALMKTQAALERSLPAALAGHVRAMQLENGTLSLACDSGAVASRLRHQTDALLAGLGKQGIVAAAVRVSVNPALLPRHPAPAEKHGLPPAALDELAHLNAAIEDGPLKDALARLLRHHRPPR</sequence>
<dbReference type="Pfam" id="PF05258">
    <property type="entry name" value="DciA"/>
    <property type="match status" value="1"/>
</dbReference>
<gene>
    <name evidence="1" type="ORF">VA613_00800</name>
</gene>
<evidence type="ECO:0000313" key="1">
    <source>
        <dbReference type="EMBL" id="WRS39437.1"/>
    </source>
</evidence>
<reference evidence="1 2" key="1">
    <citation type="submission" date="2023-12" db="EMBL/GenBank/DDBJ databases">
        <title>Thiobacillus sedimentum sp. nov., a chemolithoautotrophic sulfur-oxidizing bacterium isolated from freshwater sediment.</title>
        <authorList>
            <person name="Luo J."/>
            <person name="Dai C."/>
        </authorList>
    </citation>
    <scope>NUCLEOTIDE SEQUENCE [LARGE SCALE GENOMIC DNA]</scope>
    <source>
        <strain evidence="1 2">SCUT-2</strain>
    </source>
</reference>
<protein>
    <submittedName>
        <fullName evidence="1">DciA family protein</fullName>
    </submittedName>
</protein>
<dbReference type="Proteomes" id="UP001334732">
    <property type="component" value="Chromosome"/>
</dbReference>